<dbReference type="Proteomes" id="UP000009027">
    <property type="component" value="Unassembled WGS sequence"/>
</dbReference>
<sequence length="564" mass="57821">MAHAVARQAAAKPLRLVCAVLCVSRVSVMALFLCSSVLSSLFPSRESRAFPALSLAGECEFLCACAFSVPLLVAVWSHLLAKSVLIHAVALRGPSFGSLSSRNGVCAACVSVSAARLTEPLFCSSVALLTFPLRVSARLMSCASCFSSAAELGFPPRCACCSSLILLLSDATSQTPPQVPPAPVRLNMALPPLAPVEKNGQLSFAAVTVSASLSATEPAPPLAVCFCASALRAVRSQPSASAAKHGLTLLSCFPTEVPAAPASVTQPLLVAPLPALYVTMVSMRPSILPARCVQSLASAVASCSAKCAAPSPCVSLSPMCCSSALFTSSAAFRRRTSHWRPPSPCASASMARRVASTSAFAAIMLSRALTASSSAARAVFLSAVDSAHAPPAAVLAIATVASAVPKTHARAITAMAALRAVPHISLATFLACANSAIPPTCQCAAAVPRWPDLAFGGGTESHPCPCERAPLRVQRTTSTRSVAAAMRAGNPLLCQTFARARAAFHAARRPRTLLEVVTPGPRHTAAVGRSLSRAVRLLQVAGPASLAGSEVAGAPTVFLYVRAG</sequence>
<evidence type="ECO:0000313" key="2">
    <source>
        <dbReference type="Proteomes" id="UP000009027"/>
    </source>
</evidence>
<dbReference type="VEuPathDB" id="TriTrypDB:TvY486_0010410"/>
<evidence type="ECO:0000313" key="1">
    <source>
        <dbReference type="EMBL" id="CCD18362.1"/>
    </source>
</evidence>
<gene>
    <name evidence="1" type="ORF">TvY486_0010410</name>
</gene>
<dbReference type="AlphaFoldDB" id="F9WLH1"/>
<reference evidence="1 2" key="1">
    <citation type="journal article" date="2012" name="Proc. Natl. Acad. Sci. U.S.A.">
        <title>Antigenic diversity is generated by distinct evolutionary mechanisms in African trypanosome species.</title>
        <authorList>
            <person name="Jackson A.P."/>
            <person name="Berry A."/>
            <person name="Aslett M."/>
            <person name="Allison H.C."/>
            <person name="Burton P."/>
            <person name="Vavrova-Anderson J."/>
            <person name="Brown R."/>
            <person name="Browne H."/>
            <person name="Corton N."/>
            <person name="Hauser H."/>
            <person name="Gamble J."/>
            <person name="Gilderthorp R."/>
            <person name="Marcello L."/>
            <person name="McQuillan J."/>
            <person name="Otto T.D."/>
            <person name="Quail M.A."/>
            <person name="Sanders M.J."/>
            <person name="van Tonder A."/>
            <person name="Ginger M.L."/>
            <person name="Field M.C."/>
            <person name="Barry J.D."/>
            <person name="Hertz-Fowler C."/>
            <person name="Berriman M."/>
        </authorList>
    </citation>
    <scope>NUCLEOTIDE SEQUENCE</scope>
    <source>
        <strain evidence="1 2">Y486</strain>
    </source>
</reference>
<name>F9WLH1_TRYVY</name>
<dbReference type="EMBL" id="CAEX01001001">
    <property type="protein sequence ID" value="CCD18362.1"/>
    <property type="molecule type" value="Genomic_DNA"/>
</dbReference>
<protein>
    <submittedName>
        <fullName evidence="1">Uncharacterized protein</fullName>
    </submittedName>
</protein>
<proteinExistence type="predicted"/>
<accession>F9WLH1</accession>
<organism evidence="1 2">
    <name type="scientific">Trypanosoma vivax (strain Y486)</name>
    <dbReference type="NCBI Taxonomy" id="1055687"/>
    <lineage>
        <taxon>Eukaryota</taxon>
        <taxon>Discoba</taxon>
        <taxon>Euglenozoa</taxon>
        <taxon>Kinetoplastea</taxon>
        <taxon>Metakinetoplastina</taxon>
        <taxon>Trypanosomatida</taxon>
        <taxon>Trypanosomatidae</taxon>
        <taxon>Trypanosoma</taxon>
        <taxon>Duttonella</taxon>
    </lineage>
</organism>
<keyword evidence="2" id="KW-1185">Reference proteome</keyword>